<organism evidence="1 2">
    <name type="scientific">Eumeta variegata</name>
    <name type="common">Bagworm moth</name>
    <name type="synonym">Eumeta japonica</name>
    <dbReference type="NCBI Taxonomy" id="151549"/>
    <lineage>
        <taxon>Eukaryota</taxon>
        <taxon>Metazoa</taxon>
        <taxon>Ecdysozoa</taxon>
        <taxon>Arthropoda</taxon>
        <taxon>Hexapoda</taxon>
        <taxon>Insecta</taxon>
        <taxon>Pterygota</taxon>
        <taxon>Neoptera</taxon>
        <taxon>Endopterygota</taxon>
        <taxon>Lepidoptera</taxon>
        <taxon>Glossata</taxon>
        <taxon>Ditrysia</taxon>
        <taxon>Tineoidea</taxon>
        <taxon>Psychidae</taxon>
        <taxon>Oiketicinae</taxon>
        <taxon>Eumeta</taxon>
    </lineage>
</organism>
<evidence type="ECO:0008006" key="3">
    <source>
        <dbReference type="Google" id="ProtNLM"/>
    </source>
</evidence>
<evidence type="ECO:0000313" key="2">
    <source>
        <dbReference type="Proteomes" id="UP000299102"/>
    </source>
</evidence>
<dbReference type="EMBL" id="BGZK01005852">
    <property type="protein sequence ID" value="GBP15720.1"/>
    <property type="molecule type" value="Genomic_DNA"/>
</dbReference>
<keyword evidence="2" id="KW-1185">Reference proteome</keyword>
<evidence type="ECO:0000313" key="1">
    <source>
        <dbReference type="EMBL" id="GBP15720.1"/>
    </source>
</evidence>
<name>A0A4C1TP23_EUMVA</name>
<reference evidence="1 2" key="1">
    <citation type="journal article" date="2019" name="Commun. Biol.">
        <title>The bagworm genome reveals a unique fibroin gene that provides high tensile strength.</title>
        <authorList>
            <person name="Kono N."/>
            <person name="Nakamura H."/>
            <person name="Ohtoshi R."/>
            <person name="Tomita M."/>
            <person name="Numata K."/>
            <person name="Arakawa K."/>
        </authorList>
    </citation>
    <scope>NUCLEOTIDE SEQUENCE [LARGE SCALE GENOMIC DNA]</scope>
</reference>
<sequence>MGDTGAHDQNDKKLLVCRPERAQAREETLHTLLLRSCGISPIGIFKATDADSHTWKTAQRLADEFWHRWSMEYSKFIVKEDIYSWPPEPKIVLIKKLSSRPAPSLSVTPRSSRSRQMVLRAAGVALMACTLQMHQKNHISRGCASISLHMPDRQQKCKTVFHFSPSSRTAECLPRT</sequence>
<dbReference type="OrthoDB" id="10049357at2759"/>
<proteinExistence type="predicted"/>
<accession>A0A4C1TP23</accession>
<dbReference type="AlphaFoldDB" id="A0A4C1TP23"/>
<comment type="caution">
    <text evidence="1">The sequence shown here is derived from an EMBL/GenBank/DDBJ whole genome shotgun (WGS) entry which is preliminary data.</text>
</comment>
<dbReference type="Proteomes" id="UP000299102">
    <property type="component" value="Unassembled WGS sequence"/>
</dbReference>
<protein>
    <recommendedName>
        <fullName evidence="3">DUF5641 domain-containing protein</fullName>
    </recommendedName>
</protein>
<gene>
    <name evidence="1" type="ORF">EVAR_91887_1</name>
</gene>